<dbReference type="PANTHER" id="PTHR21708">
    <property type="entry name" value="PROBABLE 2-DEHYDROPANTOATE 2-REDUCTASE"/>
    <property type="match status" value="1"/>
</dbReference>
<dbReference type="InterPro" id="IPR013332">
    <property type="entry name" value="KPR_N"/>
</dbReference>
<keyword evidence="4" id="KW-0566">Pantothenate biosynthesis</keyword>
<dbReference type="GO" id="GO:0005737">
    <property type="term" value="C:cytoplasm"/>
    <property type="evidence" value="ECO:0007669"/>
    <property type="project" value="TreeGrafter"/>
</dbReference>
<dbReference type="KEGG" id="sns:VC03_04070"/>
<dbReference type="Proteomes" id="UP000033103">
    <property type="component" value="Chromosome"/>
</dbReference>
<evidence type="ECO:0000313" key="7">
    <source>
        <dbReference type="EMBL" id="AKC95680.1"/>
    </source>
</evidence>
<dbReference type="InterPro" id="IPR003710">
    <property type="entry name" value="ApbA"/>
</dbReference>
<dbReference type="InterPro" id="IPR013328">
    <property type="entry name" value="6PGD_dom2"/>
</dbReference>
<evidence type="ECO:0000256" key="4">
    <source>
        <dbReference type="RuleBase" id="RU362068"/>
    </source>
</evidence>
<sequence length="304" mass="34395">MKILVVGAGAMGASFAHKLSKDNMVDVVDTWKENVDKINREGLKIKEIDKELNNTKIRAYMMEDYNEKVDLVILFVKSMMLDKSLKTLQHVFSDNTKVLCLLNGLGHIKTIQKYVKKENIVMGISLVTAGLNGPADVTLSSYGYNEISGVYAKQVADVLNASGMPTNCVSDVQESIWEKACLNGMYNSICTILDTRMSDLDNAYLLEQIQKGIIEEFHKIALKEGVDFNKEKTFEKVRICTTKDFKGSKHYPSMHQDLRQHKRKTEIDFLNGYISKKGKEYGIPTPYCDLITFEIKVLEGKVVR</sequence>
<dbReference type="SUPFAM" id="SSF51735">
    <property type="entry name" value="NAD(P)-binding Rossmann-fold domains"/>
    <property type="match status" value="1"/>
</dbReference>
<dbReference type="Gene3D" id="1.10.1040.10">
    <property type="entry name" value="N-(1-d-carboxylethyl)-l-norvaline Dehydrogenase, domain 2"/>
    <property type="match status" value="1"/>
</dbReference>
<comment type="catalytic activity">
    <reaction evidence="4">
        <text>(R)-pantoate + NADP(+) = 2-dehydropantoate + NADPH + H(+)</text>
        <dbReference type="Rhea" id="RHEA:16233"/>
        <dbReference type="ChEBI" id="CHEBI:11561"/>
        <dbReference type="ChEBI" id="CHEBI:15378"/>
        <dbReference type="ChEBI" id="CHEBI:15980"/>
        <dbReference type="ChEBI" id="CHEBI:57783"/>
        <dbReference type="ChEBI" id="CHEBI:58349"/>
        <dbReference type="EC" id="1.1.1.169"/>
    </reaction>
</comment>
<feature type="domain" description="Ketopantoate reductase N-terminal" evidence="5">
    <location>
        <begin position="3"/>
        <end position="146"/>
    </location>
</feature>
<dbReference type="Gene3D" id="3.40.50.720">
    <property type="entry name" value="NAD(P)-binding Rossmann-like Domain"/>
    <property type="match status" value="1"/>
</dbReference>
<dbReference type="HOGENOM" id="CLU_031468_0_0_0"/>
<organism evidence="7 8">
    <name type="scientific">Sneathia vaginalis</name>
    <dbReference type="NCBI Taxonomy" id="187101"/>
    <lineage>
        <taxon>Bacteria</taxon>
        <taxon>Fusobacteriati</taxon>
        <taxon>Fusobacteriota</taxon>
        <taxon>Fusobacteriia</taxon>
        <taxon>Fusobacteriales</taxon>
        <taxon>Leptotrichiaceae</taxon>
        <taxon>Sneathia</taxon>
    </lineage>
</organism>
<dbReference type="Pfam" id="PF08546">
    <property type="entry name" value="ApbA_C"/>
    <property type="match status" value="1"/>
</dbReference>
<accession>A0A0E3ZCI2</accession>
<dbReference type="RefSeq" id="WP_046328786.1">
    <property type="nucleotide sequence ID" value="NZ_CP011280.1"/>
</dbReference>
<comment type="pathway">
    <text evidence="4">Cofactor biosynthesis; (R)-pantothenate biosynthesis; (R)-pantoate from 3-methyl-2-oxobutanoate: step 2/2.</text>
</comment>
<dbReference type="STRING" id="187101.VC03_04070"/>
<keyword evidence="3 4" id="KW-0560">Oxidoreductase</keyword>
<dbReference type="GO" id="GO:0008677">
    <property type="term" value="F:2-dehydropantoate 2-reductase activity"/>
    <property type="evidence" value="ECO:0007669"/>
    <property type="project" value="UniProtKB-EC"/>
</dbReference>
<dbReference type="EC" id="1.1.1.169" evidence="4"/>
<evidence type="ECO:0000259" key="5">
    <source>
        <dbReference type="Pfam" id="PF02558"/>
    </source>
</evidence>
<dbReference type="PANTHER" id="PTHR21708:SF26">
    <property type="entry name" value="2-DEHYDROPANTOATE 2-REDUCTASE"/>
    <property type="match status" value="1"/>
</dbReference>
<protein>
    <recommendedName>
        <fullName evidence="4">2-dehydropantoate 2-reductase</fullName>
        <ecNumber evidence="4">1.1.1.169</ecNumber>
    </recommendedName>
    <alternativeName>
        <fullName evidence="4">Ketopantoate reductase</fullName>
    </alternativeName>
</protein>
<dbReference type="OrthoDB" id="9793586at2"/>
<dbReference type="InterPro" id="IPR008927">
    <property type="entry name" value="6-PGluconate_DH-like_C_sf"/>
</dbReference>
<name>A0A0E3ZCI2_9FUSO</name>
<keyword evidence="2 4" id="KW-0521">NADP</keyword>
<gene>
    <name evidence="7" type="ORF">VC03_04070</name>
</gene>
<dbReference type="InterPro" id="IPR051402">
    <property type="entry name" value="KPR-Related"/>
</dbReference>
<evidence type="ECO:0000256" key="1">
    <source>
        <dbReference type="ARBA" id="ARBA00007870"/>
    </source>
</evidence>
<evidence type="ECO:0000313" key="8">
    <source>
        <dbReference type="Proteomes" id="UP000033103"/>
    </source>
</evidence>
<dbReference type="EMBL" id="CP011280">
    <property type="protein sequence ID" value="AKC95680.1"/>
    <property type="molecule type" value="Genomic_DNA"/>
</dbReference>
<dbReference type="SUPFAM" id="SSF48179">
    <property type="entry name" value="6-phosphogluconate dehydrogenase C-terminal domain-like"/>
    <property type="match status" value="1"/>
</dbReference>
<dbReference type="PATRIC" id="fig|1069640.6.peg.805"/>
<dbReference type="UniPathway" id="UPA00028">
    <property type="reaction ID" value="UER00004"/>
</dbReference>
<dbReference type="GO" id="GO:0015940">
    <property type="term" value="P:pantothenate biosynthetic process"/>
    <property type="evidence" value="ECO:0007669"/>
    <property type="project" value="UniProtKB-UniPathway"/>
</dbReference>
<reference evidence="7 8" key="1">
    <citation type="journal article" date="2012" name="BMC Genomics">
        <title>Genomic sequence analysis and characterization of Sneathia amnii sp. nov.</title>
        <authorList>
            <consortium name="Vaginal Microbiome Consortium (additional members)"/>
            <person name="Harwich M.D.Jr."/>
            <person name="Serrano M.G."/>
            <person name="Fettweis J.M."/>
            <person name="Alves J.M."/>
            <person name="Reimers M.A."/>
            <person name="Buck G.A."/>
            <person name="Jefferson K.K."/>
        </authorList>
    </citation>
    <scope>NUCLEOTIDE SEQUENCE [LARGE SCALE GENOMIC DNA]</scope>
    <source>
        <strain evidence="7 8">SN35</strain>
    </source>
</reference>
<evidence type="ECO:0000256" key="2">
    <source>
        <dbReference type="ARBA" id="ARBA00022857"/>
    </source>
</evidence>
<proteinExistence type="inferred from homology"/>
<dbReference type="InterPro" id="IPR013752">
    <property type="entry name" value="KPA_reductase"/>
</dbReference>
<evidence type="ECO:0000259" key="6">
    <source>
        <dbReference type="Pfam" id="PF08546"/>
    </source>
</evidence>
<dbReference type="InterPro" id="IPR036291">
    <property type="entry name" value="NAD(P)-bd_dom_sf"/>
</dbReference>
<keyword evidence="8" id="KW-1185">Reference proteome</keyword>
<feature type="domain" description="Ketopantoate reductase C-terminal" evidence="6">
    <location>
        <begin position="171"/>
        <end position="297"/>
    </location>
</feature>
<dbReference type="NCBIfam" id="TIGR00745">
    <property type="entry name" value="apbA_panE"/>
    <property type="match status" value="1"/>
</dbReference>
<evidence type="ECO:0000256" key="3">
    <source>
        <dbReference type="ARBA" id="ARBA00023002"/>
    </source>
</evidence>
<dbReference type="Pfam" id="PF02558">
    <property type="entry name" value="ApbA"/>
    <property type="match status" value="1"/>
</dbReference>
<comment type="similarity">
    <text evidence="1 4">Belongs to the ketopantoate reductase family.</text>
</comment>
<dbReference type="AlphaFoldDB" id="A0A0E3ZCI2"/>
<comment type="function">
    <text evidence="4">Catalyzes the NADPH-dependent reduction of ketopantoate into pantoic acid.</text>
</comment>